<dbReference type="Proteomes" id="UP000192501">
    <property type="component" value="Unassembled WGS sequence"/>
</dbReference>
<sequence>MVKSVQNILESFVPELKGYKDRSVFNSNEIHNIVEKRRHFELKMLRRLKKITDFVAYIKSEEKIRKLRNKRIIKVGTNTIQSDFILERNILSIYIRAMRLFEETSLIKSFVDFCISTGFESEMKRILNEKCMKKPNDRDLWIFAAKKCSDINDIELAREFFIKAISLCDDKEHRIYIEFFRVEVNYMKTLIKFNKDMGINECDYGEVEKGNVALAVLEEFIDKVTELDLKELAVIAKNFLKSNQLLKKNLKKNKFFIKTLHYLRCNKIRKKF</sequence>
<comment type="subcellular location">
    <subcellularLocation>
        <location evidence="1">Nucleus</location>
        <location evidence="1">Nucleolus</location>
    </subcellularLocation>
</comment>
<gene>
    <name evidence="6" type="primary">UTP6</name>
    <name evidence="6" type="ORF">A0H76_2818</name>
</gene>
<evidence type="ECO:0000256" key="3">
    <source>
        <dbReference type="ARBA" id="ARBA00022737"/>
    </source>
</evidence>
<evidence type="ECO:0000256" key="4">
    <source>
        <dbReference type="ARBA" id="ARBA00023242"/>
    </source>
</evidence>
<comment type="caution">
    <text evidence="6">The sequence shown here is derived from an EMBL/GenBank/DDBJ whole genome shotgun (WGS) entry which is preliminary data.</text>
</comment>
<protein>
    <submittedName>
        <fullName evidence="6">UTP6</fullName>
    </submittedName>
</protein>
<dbReference type="InterPro" id="IPR013949">
    <property type="entry name" value="Utp6"/>
</dbReference>
<dbReference type="VEuPathDB" id="MicrosporidiaDB:HERIO_426"/>
<feature type="domain" description="U3 small nucleolar RNA-associated protein 6 N-terminal" evidence="5">
    <location>
        <begin position="9"/>
        <end position="79"/>
    </location>
</feature>
<evidence type="ECO:0000256" key="1">
    <source>
        <dbReference type="ARBA" id="ARBA00004604"/>
    </source>
</evidence>
<keyword evidence="2" id="KW-0698">rRNA processing</keyword>
<dbReference type="VEuPathDB" id="MicrosporidiaDB:A0H76_2818"/>
<reference evidence="6 7" key="1">
    <citation type="journal article" date="2017" name="Environ. Microbiol.">
        <title>Decay of the glycolytic pathway and adaptation to intranuclear parasitism within Enterocytozoonidae microsporidia.</title>
        <authorList>
            <person name="Wiredu Boakye D."/>
            <person name="Jaroenlak P."/>
            <person name="Prachumwat A."/>
            <person name="Williams T.A."/>
            <person name="Bateman K.S."/>
            <person name="Itsathitphaisarn O."/>
            <person name="Sritunyalucksana K."/>
            <person name="Paszkiewicz K.H."/>
            <person name="Moore K.A."/>
            <person name="Stentiford G.D."/>
            <person name="Williams B.A."/>
        </authorList>
    </citation>
    <scope>NUCLEOTIDE SEQUENCE [LARGE SCALE GENOMIC DNA]</scope>
    <source>
        <strain evidence="7">canceri</strain>
    </source>
</reference>
<keyword evidence="3" id="KW-0677">Repeat</keyword>
<dbReference type="GO" id="GO:0034388">
    <property type="term" value="C:Pwp2p-containing subcomplex of 90S preribosome"/>
    <property type="evidence" value="ECO:0007669"/>
    <property type="project" value="TreeGrafter"/>
</dbReference>
<organism evidence="6 7">
    <name type="scientific">Hepatospora eriocheir</name>
    <dbReference type="NCBI Taxonomy" id="1081669"/>
    <lineage>
        <taxon>Eukaryota</taxon>
        <taxon>Fungi</taxon>
        <taxon>Fungi incertae sedis</taxon>
        <taxon>Microsporidia</taxon>
        <taxon>Hepatosporidae</taxon>
        <taxon>Hepatospora</taxon>
    </lineage>
</organism>
<dbReference type="EMBL" id="LTAI01000099">
    <property type="protein sequence ID" value="ORD99865.1"/>
    <property type="molecule type" value="Genomic_DNA"/>
</dbReference>
<accession>A0A1X0QJI4</accession>
<dbReference type="AlphaFoldDB" id="A0A1X0QJI4"/>
<dbReference type="Pfam" id="PF08640">
    <property type="entry name" value="U3_assoc_6"/>
    <property type="match status" value="1"/>
</dbReference>
<evidence type="ECO:0000259" key="5">
    <source>
        <dbReference type="Pfam" id="PF08640"/>
    </source>
</evidence>
<dbReference type="GO" id="GO:0032040">
    <property type="term" value="C:small-subunit processome"/>
    <property type="evidence" value="ECO:0007669"/>
    <property type="project" value="TreeGrafter"/>
</dbReference>
<name>A0A1X0QJI4_9MICR</name>
<dbReference type="Gene3D" id="1.25.40.10">
    <property type="entry name" value="Tetratricopeptide repeat domain"/>
    <property type="match status" value="1"/>
</dbReference>
<keyword evidence="4" id="KW-0539">Nucleus</keyword>
<dbReference type="PANTHER" id="PTHR23271:SF1">
    <property type="entry name" value="U3 SMALL NUCLEOLAR RNA-ASSOCIATED PROTEIN 6 HOMOLOG"/>
    <property type="match status" value="1"/>
</dbReference>
<dbReference type="GO" id="GO:0000462">
    <property type="term" value="P:maturation of SSU-rRNA from tricistronic rRNA transcript (SSU-rRNA, 5.8S rRNA, LSU-rRNA)"/>
    <property type="evidence" value="ECO:0007669"/>
    <property type="project" value="InterPro"/>
</dbReference>
<dbReference type="PANTHER" id="PTHR23271">
    <property type="entry name" value="HEPATOCELLULAR CARCINOMA-ASSOCIATED ANTIGEN 66"/>
    <property type="match status" value="1"/>
</dbReference>
<dbReference type="GO" id="GO:0030515">
    <property type="term" value="F:snoRNA binding"/>
    <property type="evidence" value="ECO:0007669"/>
    <property type="project" value="InterPro"/>
</dbReference>
<dbReference type="InterPro" id="IPR011990">
    <property type="entry name" value="TPR-like_helical_dom_sf"/>
</dbReference>
<dbReference type="InterPro" id="IPR055347">
    <property type="entry name" value="UTP6_N"/>
</dbReference>
<proteinExistence type="predicted"/>
<evidence type="ECO:0000313" key="6">
    <source>
        <dbReference type="EMBL" id="ORD99865.1"/>
    </source>
</evidence>
<evidence type="ECO:0000256" key="2">
    <source>
        <dbReference type="ARBA" id="ARBA00022552"/>
    </source>
</evidence>
<evidence type="ECO:0000313" key="7">
    <source>
        <dbReference type="Proteomes" id="UP000192501"/>
    </source>
</evidence>